<dbReference type="GO" id="GO:0015774">
    <property type="term" value="P:polysaccharide transport"/>
    <property type="evidence" value="ECO:0007669"/>
    <property type="project" value="InterPro"/>
</dbReference>
<organism evidence="1 2">
    <name type="scientific">Rhizobium terricola</name>
    <dbReference type="NCBI Taxonomy" id="2728849"/>
    <lineage>
        <taxon>Bacteria</taxon>
        <taxon>Pseudomonadati</taxon>
        <taxon>Pseudomonadota</taxon>
        <taxon>Alphaproteobacteria</taxon>
        <taxon>Hyphomicrobiales</taxon>
        <taxon>Rhizobiaceae</taxon>
        <taxon>Rhizobium/Agrobacterium group</taxon>
        <taxon>Rhizobium</taxon>
    </lineage>
</organism>
<accession>A0A7Y0FU67</accession>
<proteinExistence type="predicted"/>
<protein>
    <submittedName>
        <fullName evidence="1">Nitrogen fixation protein FixF</fullName>
    </submittedName>
</protein>
<evidence type="ECO:0000313" key="2">
    <source>
        <dbReference type="Proteomes" id="UP000541470"/>
    </source>
</evidence>
<dbReference type="RefSeq" id="WP_169587021.1">
    <property type="nucleotide sequence ID" value="NZ_JABBGK010000001.1"/>
</dbReference>
<evidence type="ECO:0000313" key="1">
    <source>
        <dbReference type="EMBL" id="NML73033.1"/>
    </source>
</evidence>
<dbReference type="Pfam" id="PF05159">
    <property type="entry name" value="Capsule_synth"/>
    <property type="match status" value="1"/>
</dbReference>
<dbReference type="GO" id="GO:0000271">
    <property type="term" value="P:polysaccharide biosynthetic process"/>
    <property type="evidence" value="ECO:0007669"/>
    <property type="project" value="InterPro"/>
</dbReference>
<dbReference type="CDD" id="cd16438">
    <property type="entry name" value="beta_Kdo_transferase_KpsS_like"/>
    <property type="match status" value="1"/>
</dbReference>
<dbReference type="InterPro" id="IPR007833">
    <property type="entry name" value="Capsule_polysaccharide_synth"/>
</dbReference>
<dbReference type="EMBL" id="JABBGK010000001">
    <property type="protein sequence ID" value="NML73033.1"/>
    <property type="molecule type" value="Genomic_DNA"/>
</dbReference>
<reference evidence="1 2" key="1">
    <citation type="submission" date="2020-04" db="EMBL/GenBank/DDBJ databases">
        <title>Rhizobium sp. S-51 isolated from soil.</title>
        <authorList>
            <person name="Dahal R.H."/>
        </authorList>
    </citation>
    <scope>NUCLEOTIDE SEQUENCE [LARGE SCALE GENOMIC DNA]</scope>
    <source>
        <strain evidence="1 2">S-51</strain>
    </source>
</reference>
<dbReference type="Proteomes" id="UP000541470">
    <property type="component" value="Unassembled WGS sequence"/>
</dbReference>
<comment type="caution">
    <text evidence="1">The sequence shown here is derived from an EMBL/GenBank/DDBJ whole genome shotgun (WGS) entry which is preliminary data.</text>
</comment>
<sequence>MDKVEFIYSQRNVLKPLQRVLGERMDCAPFKLMAGLKELLRRKGPAGLIKLFSATATDIPLRDSIEHNLLRRQIRFPAVFGNPIAAMTYRALMTLRARLSAILIEARLEEHPDATVLVFNGFMIPASLLAAGARQRGRSMLVMENGFFPNTSQCDRKGINFGSTLPREAAFYLWAADRIGGELPQSLTRRDTKQKGEEATALPGRYIFVPFQVPSDMQILEHSPWIRDMRHFYEVLFELAERYPEREFVIKEHPSFPLTIRDKVKAHPRIHFANHNETRKLIENAEAVVTINSTVGMESLVLAKKVIVLGEAPYGIADLVLLAPSMPQLGRALEALDDWNPDERLRGLFLRYVYNVFLIPGKLEEIDPDMMEKVRMRAYGTDLHSRLIEEFAASSR</sequence>
<dbReference type="AlphaFoldDB" id="A0A7Y0FU67"/>
<keyword evidence="2" id="KW-1185">Reference proteome</keyword>
<gene>
    <name evidence="1" type="ORF">HHL25_02725</name>
</gene>
<dbReference type="SUPFAM" id="SSF53756">
    <property type="entry name" value="UDP-Glycosyltransferase/glycogen phosphorylase"/>
    <property type="match status" value="1"/>
</dbReference>
<name>A0A7Y0FU67_9HYPH</name>